<comment type="caution">
    <text evidence="7">The sequence shown here is derived from an EMBL/GenBank/DDBJ whole genome shotgun (WGS) entry which is preliminary data.</text>
</comment>
<dbReference type="AlphaFoldDB" id="A0A9D1AJK8"/>
<evidence type="ECO:0000313" key="8">
    <source>
        <dbReference type="Proteomes" id="UP000886749"/>
    </source>
</evidence>
<evidence type="ECO:0000256" key="1">
    <source>
        <dbReference type="ARBA" id="ARBA00004141"/>
    </source>
</evidence>
<gene>
    <name evidence="7" type="ORF">IAB36_00665</name>
</gene>
<sequence length="455" mass="49252">MKGQWKKIGKVFAFTWSQKCGSSRWRIATILVAVLLLLLPAGIMGLVELVSGSSQTPTENPVTQVFVADETDTAPMDWNQLNGLGAEGYTQIQYTLCDTPEQARGQGEQVSHSAVLLVEPGENGLSLTLLRPDNADYDLEELSGLEQFLSQSASFILMEKAGLDAAQFQSFSAQVETTRQVQGESGEALTPQQQQIELVRMVFSVALPFVLMMALYFMVLFYGQGVANNVLMEKNAKLMDTLLLAVKPTTLVFGKVFALVCASLFQLCLWVAALVGGFGLGYIWVQAMNPATQNPLVLFLDHLGQMDGLFSPAGWILALLLLAAGFLLYCSLAAIGGAAAGKPEDLSSTNLLFTLALVVSFFCVLYGGGMGLVDSGADPAGDWMNWIPFTAILVTPSRLLLGQIPLWMGACSLALTVLCALALLWVSGKVYRMMALYKGNPPSVGKMFRMLRREK</sequence>
<evidence type="ECO:0000256" key="3">
    <source>
        <dbReference type="ARBA" id="ARBA00022989"/>
    </source>
</evidence>
<feature type="transmembrane region" description="Helical" evidence="5">
    <location>
        <begin position="404"/>
        <end position="426"/>
    </location>
</feature>
<keyword evidence="2 5" id="KW-0812">Transmembrane</keyword>
<feature type="transmembrane region" description="Helical" evidence="5">
    <location>
        <begin position="351"/>
        <end position="373"/>
    </location>
</feature>
<dbReference type="Pfam" id="PF12698">
    <property type="entry name" value="ABC2_membrane_3"/>
    <property type="match status" value="1"/>
</dbReference>
<protein>
    <submittedName>
        <fullName evidence="7">ABC transporter permease</fullName>
    </submittedName>
</protein>
<dbReference type="GO" id="GO:0016020">
    <property type="term" value="C:membrane"/>
    <property type="evidence" value="ECO:0007669"/>
    <property type="project" value="UniProtKB-SubCell"/>
</dbReference>
<accession>A0A9D1AJK8</accession>
<name>A0A9D1AJK8_9FIRM</name>
<feature type="transmembrane region" description="Helical" evidence="5">
    <location>
        <begin position="256"/>
        <end position="285"/>
    </location>
</feature>
<dbReference type="EMBL" id="DVGY01000016">
    <property type="protein sequence ID" value="HIR40329.1"/>
    <property type="molecule type" value="Genomic_DNA"/>
</dbReference>
<comment type="subcellular location">
    <subcellularLocation>
        <location evidence="1">Membrane</location>
        <topology evidence="1">Multi-pass membrane protein</topology>
    </subcellularLocation>
</comment>
<reference evidence="7" key="1">
    <citation type="submission" date="2020-10" db="EMBL/GenBank/DDBJ databases">
        <authorList>
            <person name="Gilroy R."/>
        </authorList>
    </citation>
    <scope>NUCLEOTIDE SEQUENCE</scope>
    <source>
        <strain evidence="7">CHK184-25365</strain>
    </source>
</reference>
<evidence type="ECO:0000313" key="7">
    <source>
        <dbReference type="EMBL" id="HIR40329.1"/>
    </source>
</evidence>
<reference evidence="7" key="2">
    <citation type="journal article" date="2021" name="PeerJ">
        <title>Extensive microbial diversity within the chicken gut microbiome revealed by metagenomics and culture.</title>
        <authorList>
            <person name="Gilroy R."/>
            <person name="Ravi A."/>
            <person name="Getino M."/>
            <person name="Pursley I."/>
            <person name="Horton D.L."/>
            <person name="Alikhan N.F."/>
            <person name="Baker D."/>
            <person name="Gharbi K."/>
            <person name="Hall N."/>
            <person name="Watson M."/>
            <person name="Adriaenssens E.M."/>
            <person name="Foster-Nyarko E."/>
            <person name="Jarju S."/>
            <person name="Secka A."/>
            <person name="Antonio M."/>
            <person name="Oren A."/>
            <person name="Chaudhuri R.R."/>
            <person name="La Ragione R."/>
            <person name="Hildebrand F."/>
            <person name="Pallen M.J."/>
        </authorList>
    </citation>
    <scope>NUCLEOTIDE SEQUENCE</scope>
    <source>
        <strain evidence="7">CHK184-25365</strain>
    </source>
</reference>
<dbReference type="GO" id="GO:0140359">
    <property type="term" value="F:ABC-type transporter activity"/>
    <property type="evidence" value="ECO:0007669"/>
    <property type="project" value="InterPro"/>
</dbReference>
<dbReference type="Proteomes" id="UP000886749">
    <property type="component" value="Unassembled WGS sequence"/>
</dbReference>
<evidence type="ECO:0000256" key="2">
    <source>
        <dbReference type="ARBA" id="ARBA00022692"/>
    </source>
</evidence>
<feature type="transmembrane region" description="Helical" evidence="5">
    <location>
        <begin position="201"/>
        <end position="222"/>
    </location>
</feature>
<dbReference type="PANTHER" id="PTHR43471">
    <property type="entry name" value="ABC TRANSPORTER PERMEASE"/>
    <property type="match status" value="1"/>
</dbReference>
<keyword evidence="4 5" id="KW-0472">Membrane</keyword>
<evidence type="ECO:0000256" key="4">
    <source>
        <dbReference type="ARBA" id="ARBA00023136"/>
    </source>
</evidence>
<feature type="domain" description="ABC-2 type transporter transmembrane" evidence="6">
    <location>
        <begin position="34"/>
        <end position="425"/>
    </location>
</feature>
<feature type="transmembrane region" description="Helical" evidence="5">
    <location>
        <begin position="315"/>
        <end position="339"/>
    </location>
</feature>
<dbReference type="InterPro" id="IPR013525">
    <property type="entry name" value="ABC2_TM"/>
</dbReference>
<organism evidence="7 8">
    <name type="scientific">Candidatus Egerieicola pullicola</name>
    <dbReference type="NCBI Taxonomy" id="2840775"/>
    <lineage>
        <taxon>Bacteria</taxon>
        <taxon>Bacillati</taxon>
        <taxon>Bacillota</taxon>
        <taxon>Clostridia</taxon>
        <taxon>Eubacteriales</taxon>
        <taxon>Oscillospiraceae</taxon>
        <taxon>Oscillospiraceae incertae sedis</taxon>
        <taxon>Candidatus Egerieicola</taxon>
    </lineage>
</organism>
<evidence type="ECO:0000256" key="5">
    <source>
        <dbReference type="SAM" id="Phobius"/>
    </source>
</evidence>
<evidence type="ECO:0000259" key="6">
    <source>
        <dbReference type="Pfam" id="PF12698"/>
    </source>
</evidence>
<keyword evidence="3 5" id="KW-1133">Transmembrane helix</keyword>
<proteinExistence type="predicted"/>